<evidence type="ECO:0000313" key="4">
    <source>
        <dbReference type="Proteomes" id="UP000054107"/>
    </source>
</evidence>
<feature type="compositionally biased region" description="Basic residues" evidence="1">
    <location>
        <begin position="1"/>
        <end position="10"/>
    </location>
</feature>
<keyword evidence="2" id="KW-0472">Membrane</keyword>
<dbReference type="GO" id="GO:0016409">
    <property type="term" value="F:palmitoyltransferase activity"/>
    <property type="evidence" value="ECO:0007669"/>
    <property type="project" value="InterPro"/>
</dbReference>
<feature type="region of interest" description="Disordered" evidence="1">
    <location>
        <begin position="285"/>
        <end position="313"/>
    </location>
</feature>
<keyword evidence="2" id="KW-1133">Transmembrane helix</keyword>
<evidence type="ECO:0000256" key="2">
    <source>
        <dbReference type="SAM" id="Phobius"/>
    </source>
</evidence>
<protein>
    <recommendedName>
        <fullName evidence="5">Protein S-acyltransferase</fullName>
    </recommendedName>
</protein>
<dbReference type="AlphaFoldDB" id="A0A0B7NL97"/>
<evidence type="ECO:0008006" key="5">
    <source>
        <dbReference type="Google" id="ProtNLM"/>
    </source>
</evidence>
<proteinExistence type="predicted"/>
<dbReference type="Proteomes" id="UP000054107">
    <property type="component" value="Unassembled WGS sequence"/>
</dbReference>
<accession>A0A0B7NL97</accession>
<name>A0A0B7NL97_9FUNG</name>
<feature type="transmembrane region" description="Helical" evidence="2">
    <location>
        <begin position="95"/>
        <end position="121"/>
    </location>
</feature>
<feature type="transmembrane region" description="Helical" evidence="2">
    <location>
        <begin position="54"/>
        <end position="74"/>
    </location>
</feature>
<reference evidence="3 4" key="1">
    <citation type="submission" date="2014-09" db="EMBL/GenBank/DDBJ databases">
        <authorList>
            <person name="Ellenberger Sabrina"/>
        </authorList>
    </citation>
    <scope>NUCLEOTIDE SEQUENCE [LARGE SCALE GENOMIC DNA]</scope>
    <source>
        <strain evidence="3 4">CBS 412.66</strain>
    </source>
</reference>
<evidence type="ECO:0000313" key="3">
    <source>
        <dbReference type="EMBL" id="CEP16123.1"/>
    </source>
</evidence>
<evidence type="ECO:0000256" key="1">
    <source>
        <dbReference type="SAM" id="MobiDB-lite"/>
    </source>
</evidence>
<dbReference type="EMBL" id="LN732853">
    <property type="protein sequence ID" value="CEP16123.1"/>
    <property type="molecule type" value="Genomic_DNA"/>
</dbReference>
<dbReference type="PANTHER" id="PTHR12246">
    <property type="entry name" value="PALMITOYLTRANSFERASE ZDHHC16"/>
    <property type="match status" value="1"/>
</dbReference>
<keyword evidence="2" id="KW-0812">Transmembrane</keyword>
<dbReference type="OrthoDB" id="331948at2759"/>
<keyword evidence="4" id="KW-1185">Reference proteome</keyword>
<feature type="region of interest" description="Disordered" evidence="1">
    <location>
        <begin position="1"/>
        <end position="22"/>
    </location>
</feature>
<gene>
    <name evidence="3" type="primary">PARPA_10368.1 scaffold 40148</name>
</gene>
<dbReference type="InterPro" id="IPR039859">
    <property type="entry name" value="PFA4/ZDH16/20/ERF2-like"/>
</dbReference>
<organism evidence="3 4">
    <name type="scientific">Parasitella parasitica</name>
    <dbReference type="NCBI Taxonomy" id="35722"/>
    <lineage>
        <taxon>Eukaryota</taxon>
        <taxon>Fungi</taxon>
        <taxon>Fungi incertae sedis</taxon>
        <taxon>Mucoromycota</taxon>
        <taxon>Mucoromycotina</taxon>
        <taxon>Mucoromycetes</taxon>
        <taxon>Mucorales</taxon>
        <taxon>Mucorineae</taxon>
        <taxon>Mucoraceae</taxon>
        <taxon>Parasitella</taxon>
    </lineage>
</organism>
<sequence>MSRNDNKHRRYQDNKPSLKSKNQRTRLDFAKHATITNHQGPITVQHATDACLRWITIVLGSIIASIYLFILLSCRLAQLVRDMRHNDIRPTALESAFLSINLILTTTIMITVGILTTYHVYCISTNTTTIEGWEKGRSLTIKGMGKIQNIKCPYDQGIYKNVQSVLGRWPILWLVPRSISGTGLDFPISTKYMDQDAESIIIEKTFSSSASLNRTASINSQWTSTTNTPHSSHDENEPIKVDITPLKPLKTKPSINTIGSRSIPNTPGSVLTFASTATTLVDNYSHKPATKSNKMASEEMSDYSISPQHHHYR</sequence>
<dbReference type="STRING" id="35722.A0A0B7NL97"/>